<organism evidence="2 3">
    <name type="scientific">Prolixibacter denitrificans</name>
    <dbReference type="NCBI Taxonomy" id="1541063"/>
    <lineage>
        <taxon>Bacteria</taxon>
        <taxon>Pseudomonadati</taxon>
        <taxon>Bacteroidota</taxon>
        <taxon>Bacteroidia</taxon>
        <taxon>Marinilabiliales</taxon>
        <taxon>Prolixibacteraceae</taxon>
        <taxon>Prolixibacter</taxon>
    </lineage>
</organism>
<evidence type="ECO:0000256" key="1">
    <source>
        <dbReference type="SAM" id="MobiDB-lite"/>
    </source>
</evidence>
<protein>
    <submittedName>
        <fullName evidence="2">Uncharacterized protein</fullName>
    </submittedName>
</protein>
<evidence type="ECO:0000313" key="2">
    <source>
        <dbReference type="EMBL" id="PSK80367.1"/>
    </source>
</evidence>
<dbReference type="EMBL" id="PYGC01000017">
    <property type="protein sequence ID" value="PSK80367.1"/>
    <property type="molecule type" value="Genomic_DNA"/>
</dbReference>
<dbReference type="InterPro" id="IPR035205">
    <property type="entry name" value="DUF5320"/>
</dbReference>
<sequence>MPRLNGTGPEGKGSKTGRKLGRCKEPEDLTGKNKLGTGLGKRWKSGGGEGRGKRLKSGFIPKIGR</sequence>
<dbReference type="Proteomes" id="UP000240621">
    <property type="component" value="Unassembled WGS sequence"/>
</dbReference>
<reference evidence="2 3" key="1">
    <citation type="submission" date="2018-03" db="EMBL/GenBank/DDBJ databases">
        <title>Genomic Encyclopedia of Archaeal and Bacterial Type Strains, Phase II (KMG-II): from individual species to whole genera.</title>
        <authorList>
            <person name="Goeker M."/>
        </authorList>
    </citation>
    <scope>NUCLEOTIDE SEQUENCE [LARGE SCALE GENOMIC DNA]</scope>
    <source>
        <strain evidence="2 3">DSM 27267</strain>
    </source>
</reference>
<accession>A0A2P8C5Z4</accession>
<comment type="caution">
    <text evidence="2">The sequence shown here is derived from an EMBL/GenBank/DDBJ whole genome shotgun (WGS) entry which is preliminary data.</text>
</comment>
<proteinExistence type="predicted"/>
<dbReference type="AlphaFoldDB" id="A0A2P8C5Z4"/>
<feature type="compositionally biased region" description="Basic and acidic residues" evidence="1">
    <location>
        <begin position="22"/>
        <end position="31"/>
    </location>
</feature>
<dbReference type="Pfam" id="PF17253">
    <property type="entry name" value="DUF5320"/>
    <property type="match status" value="1"/>
</dbReference>
<dbReference type="RefSeq" id="WP_106543864.1">
    <property type="nucleotide sequence ID" value="NZ_BLAU01000001.1"/>
</dbReference>
<name>A0A2P8C5Z4_9BACT</name>
<gene>
    <name evidence="2" type="ORF">CLV93_11711</name>
</gene>
<evidence type="ECO:0000313" key="3">
    <source>
        <dbReference type="Proteomes" id="UP000240621"/>
    </source>
</evidence>
<feature type="region of interest" description="Disordered" evidence="1">
    <location>
        <begin position="1"/>
        <end position="65"/>
    </location>
</feature>